<dbReference type="InterPro" id="IPR011112">
    <property type="entry name" value="Rho-like_N"/>
</dbReference>
<dbReference type="InterPro" id="IPR044925">
    <property type="entry name" value="His-Me_finger_sf"/>
</dbReference>
<dbReference type="SUPFAM" id="SSF56672">
    <property type="entry name" value="DNA/RNA polymerases"/>
    <property type="match status" value="1"/>
</dbReference>
<reference evidence="3" key="1">
    <citation type="submission" date="2025-08" db="UniProtKB">
        <authorList>
            <consortium name="RefSeq"/>
        </authorList>
    </citation>
    <scope>IDENTIFICATION</scope>
</reference>
<dbReference type="SMART" id="SM00959">
    <property type="entry name" value="Rho_N"/>
    <property type="match status" value="1"/>
</dbReference>
<gene>
    <name evidence="3" type="primary">LOC136080322</name>
</gene>
<proteinExistence type="predicted"/>
<dbReference type="Proteomes" id="UP001652625">
    <property type="component" value="Chromosome 05"/>
</dbReference>
<dbReference type="RefSeq" id="XP_065653011.1">
    <property type="nucleotide sequence ID" value="XM_065796939.1"/>
</dbReference>
<name>A0ABM4BUZ3_HYDVU</name>
<evidence type="ECO:0000313" key="3">
    <source>
        <dbReference type="RefSeq" id="XP_065653011.1"/>
    </source>
</evidence>
<organism evidence="2 3">
    <name type="scientific">Hydra vulgaris</name>
    <name type="common">Hydra</name>
    <name type="synonym">Hydra attenuata</name>
    <dbReference type="NCBI Taxonomy" id="6087"/>
    <lineage>
        <taxon>Eukaryota</taxon>
        <taxon>Metazoa</taxon>
        <taxon>Cnidaria</taxon>
        <taxon>Hydrozoa</taxon>
        <taxon>Hydroidolina</taxon>
        <taxon>Anthoathecata</taxon>
        <taxon>Aplanulata</taxon>
        <taxon>Hydridae</taxon>
        <taxon>Hydra</taxon>
    </lineage>
</organism>
<dbReference type="PANTHER" id="PTHR31511:SF12">
    <property type="entry name" value="RHO TERMINATION FACTOR N-TERMINAL DOMAIN-CONTAINING PROTEIN"/>
    <property type="match status" value="1"/>
</dbReference>
<dbReference type="SUPFAM" id="SSF53098">
    <property type="entry name" value="Ribonuclease H-like"/>
    <property type="match status" value="1"/>
</dbReference>
<dbReference type="SUPFAM" id="SSF54060">
    <property type="entry name" value="His-Me finger endonucleases"/>
    <property type="match status" value="1"/>
</dbReference>
<feature type="domain" description="Rho termination factor-like N-terminal" evidence="1">
    <location>
        <begin position="2"/>
        <end position="42"/>
    </location>
</feature>
<keyword evidence="2" id="KW-1185">Reference proteome</keyword>
<dbReference type="PANTHER" id="PTHR31511">
    <property type="entry name" value="PROTEIN CBG23764"/>
    <property type="match status" value="1"/>
</dbReference>
<dbReference type="GeneID" id="136080322"/>
<dbReference type="InterPro" id="IPR043502">
    <property type="entry name" value="DNA/RNA_pol_sf"/>
</dbReference>
<evidence type="ECO:0000313" key="2">
    <source>
        <dbReference type="Proteomes" id="UP001652625"/>
    </source>
</evidence>
<dbReference type="InterPro" id="IPR038563">
    <property type="entry name" value="Endonuclease_7_sf"/>
</dbReference>
<protein>
    <submittedName>
        <fullName evidence="3">Uncharacterized protein LOC136080322</fullName>
    </submittedName>
</protein>
<dbReference type="InterPro" id="IPR012337">
    <property type="entry name" value="RNaseH-like_sf"/>
</dbReference>
<accession>A0ABM4BUZ3</accession>
<dbReference type="Pfam" id="PF07498">
    <property type="entry name" value="Rho_N"/>
    <property type="match status" value="1"/>
</dbReference>
<evidence type="ECO:0000259" key="1">
    <source>
        <dbReference type="SMART" id="SM00959"/>
    </source>
</evidence>
<dbReference type="Gene3D" id="3.40.1800.10">
    <property type="entry name" value="His-Me finger endonucleases"/>
    <property type="match status" value="1"/>
</dbReference>
<sequence>MENKTAKELKQIAKERGVKYYYNMRKSKLITELSDTQMQSVEQMGTKYLLDEPVPDISSTILAPLPFQPITQIRKEINKKITNEKIDELKSTVSNLNQKYGIRNPIEFKLKKSFVKNVTKYLTANEIKGYDSLSFINAAKNNAIKVLNEIRKSKVYIVLTCEMERTDIETGKTSIISAPFRTSNQVVLKTTDLDEFYETPKQKILESLSSFQQLGSGWRFNEDNQCFKWCIARALNPTNNYPNRVDKELKNEAEKINWDKIEFPVSLNQITLFEKNNHDISVNVYGFEKSVYPLRISKDNDRQHLIDLLLISDGEKSHYCLIKSLSRLLSSQTSKRNSAIQVNNFYNSRNCLLGYNSEESLSKHKLYCNTHGSVCNKLPNPGSTMQFIHHNRSMIVPFIVYADFESFIKSINTCTPNPNESYTQRYQKHTPNSFCYYIKCFDESFYQSSPVTFTASSETDDVAQIFVNSLQEDIKKICDSIKFPKKMIFTPENKYDFNAAIKCHICGEDLGKDKVRDHCHITGKYRGVAHRSCNLNYKIPKFFPVLFHNLSGYDSHLFIKKLSGGKLSRIPNNEEKYISFSREIKVDEYIKEGKKFEVKRELRFLDSYRFEPFSLDALSKNLAKDQCKNIGKLYSGKHLDLLLKKSIYPYDWVDSVDKFNETQLPPKELFFSKLNDEDISDDDYSHAQNVWNEFNCKTFRDYHDLYNVSDVLLLADVFVNFREVCMKNYKLDPAWYFTSPGLAWDAALKLTKVKFELLSDYHMILMIKKGIRGGISMISNRLGASNNKYMDGAYDKSKESTFIQYLDANNLYEWAMSKPLPTHGFKWMDENEIENWKSVPCILEVDLDYPESLHDEHNDYPLAPERTKVNKVKKLIPNLNHKKNYVIHYENLKLYERLGLKIIKIHRGIKFEERAWLNKYIELNTNLRTKAKNDFEKEFFKLMNNSVFGKTMENIENRVDVRLINNRDEAVKLASRPNYESRTIFDENLIAIHMKITKLMYNKPIYLLMCILELSKTLMYEFHYDYIMNKYADRAKLLFTDTDTLAYEIKTEDFYADISEDVESKFDTSEFDPKHQAINNNVGFEVGLNKKVLGMFKDETGGAQIEEFIGLRSKLYSYKVHGKEKKKKM</sequence>